<proteinExistence type="predicted"/>
<evidence type="ECO:0000313" key="2">
    <source>
        <dbReference type="EMBL" id="SQI40783.1"/>
    </source>
</evidence>
<name>A0A2X4UPM1_9GAMM</name>
<dbReference type="AlphaFoldDB" id="A0A2X4UPM1"/>
<dbReference type="KEGG" id="lri:NCTC12151_01735"/>
<keyword evidence="1" id="KW-0732">Signal</keyword>
<feature type="signal peptide" evidence="1">
    <location>
        <begin position="1"/>
        <end position="21"/>
    </location>
</feature>
<dbReference type="Proteomes" id="UP000249005">
    <property type="component" value="Chromosome 1"/>
</dbReference>
<dbReference type="InterPro" id="IPR008309">
    <property type="entry name" value="YdbL"/>
</dbReference>
<dbReference type="OrthoDB" id="9798130at2"/>
<reference evidence="2 3" key="1">
    <citation type="submission" date="2018-06" db="EMBL/GenBank/DDBJ databases">
        <authorList>
            <consortium name="Pathogen Informatics"/>
            <person name="Doyle S."/>
        </authorList>
    </citation>
    <scope>NUCLEOTIDE SEQUENCE [LARGE SCALE GENOMIC DNA]</scope>
    <source>
        <strain evidence="2 3">NCTC12151</strain>
    </source>
</reference>
<dbReference type="PIRSF" id="PIRSF025560">
    <property type="entry name" value="UCP025560"/>
    <property type="match status" value="1"/>
</dbReference>
<dbReference type="Pfam" id="PF07027">
    <property type="entry name" value="DUF1318"/>
    <property type="match status" value="1"/>
</dbReference>
<feature type="chain" id="PRO_5016137189" evidence="1">
    <location>
        <begin position="22"/>
        <end position="107"/>
    </location>
</feature>
<keyword evidence="3" id="KW-1185">Reference proteome</keyword>
<dbReference type="RefSeq" id="WP_111740266.1">
    <property type="nucleotide sequence ID" value="NZ_LR698987.1"/>
</dbReference>
<organism evidence="2 3">
    <name type="scientific">Leminorella richardii</name>
    <dbReference type="NCBI Taxonomy" id="158841"/>
    <lineage>
        <taxon>Bacteria</taxon>
        <taxon>Pseudomonadati</taxon>
        <taxon>Pseudomonadota</taxon>
        <taxon>Gammaproteobacteria</taxon>
        <taxon>Enterobacterales</taxon>
        <taxon>Budviciaceae</taxon>
        <taxon>Leminorella</taxon>
    </lineage>
</organism>
<dbReference type="EMBL" id="LS483470">
    <property type="protein sequence ID" value="SQI40783.1"/>
    <property type="molecule type" value="Genomic_DNA"/>
</dbReference>
<accession>A0A2X4UPM1</accession>
<protein>
    <submittedName>
        <fullName evidence="2">Uncharacterized protein conserved in bacteria</fullName>
    </submittedName>
</protein>
<sequence length="107" mass="11667">MKAIYAGMTALCLLFSSTSWALTLQEAKGQGLVGETLGGYLAPVKDSQQAKDFANKINQARLEQYKKVAKENGLRADDVAKMTGKKLVDRAQSGEYVKGINGLWLKK</sequence>
<gene>
    <name evidence="2" type="ORF">NCTC12151_01735</name>
</gene>
<evidence type="ECO:0000313" key="3">
    <source>
        <dbReference type="Proteomes" id="UP000249005"/>
    </source>
</evidence>
<evidence type="ECO:0000256" key="1">
    <source>
        <dbReference type="SAM" id="SignalP"/>
    </source>
</evidence>